<keyword evidence="6" id="KW-1185">Reference proteome</keyword>
<comment type="function">
    <text evidence="1 3">Regulator of type 1 phosphatases which maintains protein phosphatase activity under strict control.</text>
</comment>
<feature type="compositionally biased region" description="Basic and acidic residues" evidence="4">
    <location>
        <begin position="119"/>
        <end position="136"/>
    </location>
</feature>
<feature type="region of interest" description="Disordered" evidence="4">
    <location>
        <begin position="1"/>
        <end position="31"/>
    </location>
</feature>
<accession>A0A3A2ZSB5</accession>
<dbReference type="OrthoDB" id="307488at2759"/>
<name>A0A3A2ZSB5_9EURO</name>
<comment type="subcellular location">
    <subcellularLocation>
        <location evidence="3">Nucleus</location>
    </subcellularLocation>
</comment>
<evidence type="ECO:0000313" key="6">
    <source>
        <dbReference type="Proteomes" id="UP000266188"/>
    </source>
</evidence>
<keyword evidence="3" id="KW-0539">Nucleus</keyword>
<organism evidence="5 6">
    <name type="scientific">Aspergillus sclerotialis</name>
    <dbReference type="NCBI Taxonomy" id="2070753"/>
    <lineage>
        <taxon>Eukaryota</taxon>
        <taxon>Fungi</taxon>
        <taxon>Dikarya</taxon>
        <taxon>Ascomycota</taxon>
        <taxon>Pezizomycotina</taxon>
        <taxon>Eurotiomycetes</taxon>
        <taxon>Eurotiomycetidae</taxon>
        <taxon>Eurotiales</taxon>
        <taxon>Aspergillaceae</taxon>
        <taxon>Aspergillus</taxon>
        <taxon>Aspergillus subgen. Polypaecilum</taxon>
    </lineage>
</organism>
<dbReference type="PANTHER" id="PTHR20835:SF0">
    <property type="entry name" value="E3 UBIQUITIN-PROTEIN LIGASE PPP1R11"/>
    <property type="match status" value="1"/>
</dbReference>
<dbReference type="STRING" id="2070753.A0A3A2ZSB5"/>
<feature type="compositionally biased region" description="Basic residues" evidence="4">
    <location>
        <begin position="150"/>
        <end position="161"/>
    </location>
</feature>
<dbReference type="AlphaFoldDB" id="A0A3A2ZSB5"/>
<evidence type="ECO:0000313" key="5">
    <source>
        <dbReference type="EMBL" id="RJE25620.1"/>
    </source>
</evidence>
<sequence>MSRIRQIPSNVASRSQLQTVPQATNDPSTIRIPGTLRLRGENNVQASNTNQEAVSARHIRWSEDVIDNEGMGKKSSKVCCIYHRPRPVGESSSESESSESSSSDISSDDETGQGNRLSNRSDHERMLCPEHTRHASEQQSMQRGRESCRERHRTVKQHRKPSPNAYEKMPRARKRQDNNKQG</sequence>
<feature type="compositionally biased region" description="Low complexity" evidence="4">
    <location>
        <begin position="90"/>
        <end position="105"/>
    </location>
</feature>
<evidence type="ECO:0000256" key="4">
    <source>
        <dbReference type="SAM" id="MobiDB-lite"/>
    </source>
</evidence>
<reference evidence="6" key="1">
    <citation type="submission" date="2017-02" db="EMBL/GenBank/DDBJ databases">
        <authorList>
            <person name="Tafer H."/>
            <person name="Lopandic K."/>
        </authorList>
    </citation>
    <scope>NUCLEOTIDE SEQUENCE [LARGE SCALE GENOMIC DNA]</scope>
    <source>
        <strain evidence="6">CBS 366.77</strain>
    </source>
</reference>
<comment type="caution">
    <text evidence="5">The sequence shown here is derived from an EMBL/GenBank/DDBJ whole genome shotgun (WGS) entry which is preliminary data.</text>
</comment>
<feature type="region of interest" description="Disordered" evidence="4">
    <location>
        <begin position="77"/>
        <end position="182"/>
    </location>
</feature>
<dbReference type="Proteomes" id="UP000266188">
    <property type="component" value="Unassembled WGS sequence"/>
</dbReference>
<feature type="compositionally biased region" description="Polar residues" evidence="4">
    <location>
        <begin position="7"/>
        <end position="28"/>
    </location>
</feature>
<evidence type="ECO:0000256" key="1">
    <source>
        <dbReference type="ARBA" id="ARBA00003401"/>
    </source>
</evidence>
<dbReference type="EMBL" id="MVGC01000042">
    <property type="protein sequence ID" value="RJE25620.1"/>
    <property type="molecule type" value="Genomic_DNA"/>
</dbReference>
<evidence type="ECO:0000256" key="3">
    <source>
        <dbReference type="RuleBase" id="RU367162"/>
    </source>
</evidence>
<comment type="similarity">
    <text evidence="2 3">Belongs to the YPI1 family.</text>
</comment>
<dbReference type="PANTHER" id="PTHR20835">
    <property type="entry name" value="E3 UBIQUITIN-PROTEIN LIGASE PPP1R11-RELATED"/>
    <property type="match status" value="1"/>
</dbReference>
<dbReference type="Pfam" id="PF07491">
    <property type="entry name" value="PPI_Ypi1"/>
    <property type="match status" value="1"/>
</dbReference>
<protein>
    <recommendedName>
        <fullName evidence="3">Type 1 phosphatases regulator</fullName>
    </recommendedName>
</protein>
<dbReference type="GO" id="GO:0004865">
    <property type="term" value="F:protein serine/threonine phosphatase inhibitor activity"/>
    <property type="evidence" value="ECO:0007669"/>
    <property type="project" value="UniProtKB-UniRule"/>
</dbReference>
<dbReference type="GO" id="GO:0005634">
    <property type="term" value="C:nucleus"/>
    <property type="evidence" value="ECO:0007669"/>
    <property type="project" value="UniProtKB-SubCell"/>
</dbReference>
<dbReference type="GO" id="GO:0008157">
    <property type="term" value="F:protein phosphatase 1 binding"/>
    <property type="evidence" value="ECO:0007669"/>
    <property type="project" value="TreeGrafter"/>
</dbReference>
<gene>
    <name evidence="5" type="ORF">PHISCL_02013</name>
</gene>
<dbReference type="InterPro" id="IPR011107">
    <property type="entry name" value="PPI_Ypi1"/>
</dbReference>
<evidence type="ECO:0000256" key="2">
    <source>
        <dbReference type="ARBA" id="ARBA00005605"/>
    </source>
</evidence>
<proteinExistence type="inferred from homology"/>